<dbReference type="InterPro" id="IPR008254">
    <property type="entry name" value="Flavodoxin/NO_synth"/>
</dbReference>
<dbReference type="InterPro" id="IPR005625">
    <property type="entry name" value="PepSY-ass_TM"/>
</dbReference>
<keyword evidence="6" id="KW-1185">Reference proteome</keyword>
<reference evidence="5 6" key="1">
    <citation type="submission" date="2020-05" db="EMBL/GenBank/DDBJ databases">
        <title>Tigecycline resistant gene in Empedobacter stercoris.</title>
        <authorList>
            <person name="Chen Y."/>
            <person name="Cheng Y."/>
            <person name="Zhou K."/>
        </authorList>
    </citation>
    <scope>NUCLEOTIDE SEQUENCE [LARGE SCALE GENOMIC DNA]</scope>
    <source>
        <strain evidence="5 6">ES202</strain>
    </source>
</reference>
<dbReference type="Proteomes" id="UP000580344">
    <property type="component" value="Unassembled WGS sequence"/>
</dbReference>
<dbReference type="InterPro" id="IPR039261">
    <property type="entry name" value="FNR_nucleotide-bd"/>
</dbReference>
<evidence type="ECO:0000259" key="4">
    <source>
        <dbReference type="PROSITE" id="PS51384"/>
    </source>
</evidence>
<feature type="domain" description="FAD-binding FR-type" evidence="4">
    <location>
        <begin position="498"/>
        <end position="594"/>
    </location>
</feature>
<dbReference type="InterPro" id="IPR001433">
    <property type="entry name" value="OxRdtase_FAD/NAD-bd"/>
</dbReference>
<evidence type="ECO:0000313" key="6">
    <source>
        <dbReference type="Proteomes" id="UP000580344"/>
    </source>
</evidence>
<dbReference type="SUPFAM" id="SSF63380">
    <property type="entry name" value="Riboflavin synthase domain-like"/>
    <property type="match status" value="1"/>
</dbReference>
<name>A0ABX1WP77_9FLAO</name>
<evidence type="ECO:0000256" key="2">
    <source>
        <dbReference type="SAM" id="Phobius"/>
    </source>
</evidence>
<dbReference type="Pfam" id="PF00258">
    <property type="entry name" value="Flavodoxin_1"/>
    <property type="match status" value="1"/>
</dbReference>
<evidence type="ECO:0000256" key="1">
    <source>
        <dbReference type="ARBA" id="ARBA00022630"/>
    </source>
</evidence>
<protein>
    <submittedName>
        <fullName evidence="5">FAD-binding oxidoreductase</fullName>
    </submittedName>
</protein>
<comment type="caution">
    <text evidence="5">The sequence shown here is derived from an EMBL/GenBank/DDBJ whole genome shotgun (WGS) entry which is preliminary data.</text>
</comment>
<keyword evidence="2" id="KW-0472">Membrane</keyword>
<dbReference type="Gene3D" id="3.40.50.360">
    <property type="match status" value="1"/>
</dbReference>
<proteinExistence type="predicted"/>
<keyword evidence="2" id="KW-1133">Transmembrane helix</keyword>
<dbReference type="InterPro" id="IPR017938">
    <property type="entry name" value="Riboflavin_synthase-like_b-brl"/>
</dbReference>
<gene>
    <name evidence="5" type="ORF">HMH06_11810</name>
</gene>
<feature type="transmembrane region" description="Helical" evidence="2">
    <location>
        <begin position="172"/>
        <end position="197"/>
    </location>
</feature>
<dbReference type="Pfam" id="PF03929">
    <property type="entry name" value="PepSY_TM"/>
    <property type="match status" value="1"/>
</dbReference>
<dbReference type="InterPro" id="IPR017927">
    <property type="entry name" value="FAD-bd_FR_type"/>
</dbReference>
<dbReference type="PROSITE" id="PS51384">
    <property type="entry name" value="FAD_FR"/>
    <property type="match status" value="1"/>
</dbReference>
<feature type="transmembrane region" description="Helical" evidence="2">
    <location>
        <begin position="130"/>
        <end position="151"/>
    </location>
</feature>
<feature type="domain" description="Flavodoxin-like" evidence="3">
    <location>
        <begin position="344"/>
        <end position="479"/>
    </location>
</feature>
<keyword evidence="2" id="KW-0812">Transmembrane</keyword>
<dbReference type="Gene3D" id="2.40.30.10">
    <property type="entry name" value="Translation factors"/>
    <property type="match status" value="1"/>
</dbReference>
<dbReference type="InterPro" id="IPR029039">
    <property type="entry name" value="Flavoprotein-like_sf"/>
</dbReference>
<accession>A0ABX1WP77</accession>
<organism evidence="5 6">
    <name type="scientific">Empedobacter stercoris</name>
    <dbReference type="NCBI Taxonomy" id="1628248"/>
    <lineage>
        <taxon>Bacteria</taxon>
        <taxon>Pseudomonadati</taxon>
        <taxon>Bacteroidota</taxon>
        <taxon>Flavobacteriia</taxon>
        <taxon>Flavobacteriales</taxon>
        <taxon>Weeksellaceae</taxon>
        <taxon>Empedobacter</taxon>
    </lineage>
</organism>
<keyword evidence="1" id="KW-0285">Flavoprotein</keyword>
<dbReference type="Gene3D" id="3.40.50.80">
    <property type="entry name" value="Nucleotide-binding domain of ferredoxin-NADP reductase (FNR) module"/>
    <property type="match status" value="1"/>
</dbReference>
<evidence type="ECO:0000259" key="3">
    <source>
        <dbReference type="PROSITE" id="PS50902"/>
    </source>
</evidence>
<feature type="transmembrane region" description="Helical" evidence="2">
    <location>
        <begin position="300"/>
        <end position="325"/>
    </location>
</feature>
<evidence type="ECO:0000313" key="5">
    <source>
        <dbReference type="EMBL" id="NOJ76506.1"/>
    </source>
</evidence>
<dbReference type="PANTHER" id="PTHR19384">
    <property type="entry name" value="NITRIC OXIDE SYNTHASE-RELATED"/>
    <property type="match status" value="1"/>
</dbReference>
<dbReference type="SUPFAM" id="SSF52343">
    <property type="entry name" value="Ferredoxin reductase-like, C-terminal NADP-linked domain"/>
    <property type="match status" value="1"/>
</dbReference>
<sequence>MTLSIWRYAHLALAILSFLFLTMASITGVILAIDPVVEKTQPYKADHFNQLSLAEIIPVLQEKYAEIIELNVDHNQFVTLEGFDEDGNDFKQYINPTTGEKLGEPIKKSEFIEWVTSLHRSLFLHETGRFIVGVMSFLLFLIAFSGTILIIKRQQGIRHFFAKINKDFFAQYFHVVAGRLLLIPILIISLTGTYLFMLRFEMITNPKAEVAEITSSADENTKKIDSKDFAIFKETKLADIQKIEFPFDPEDPNEFYKLKLDDREITVNQINGKVENETFYSTAQVFEKLSLDLHTGRTNMVWAIILGIASLHILFFIYSGFVITFKRTRTKIGKNKFTANEAEIILLVGSENGSTLGFANKIQEQILANGQKLYMAQMNQYEVYPNAKQLIIFTSTYGIGDAPTNAKNFEHLIKKFPQQQEIKFSVVGFGSRAYSDYCGYAVKVDQWFEKQSWATRLLDLKTINDKSPEEFTNWVIAYKEATDIPLATTPAMYVGKAPKLKDLKVISSTQITDEDATFTVVLDAKQKFKSGDLLAIYPANDHRERLYSIGKVENKLQLIVKLHEFGLGSQYLHNLKENSIIKARIVKNKAFRFPKASKVVMIANGTGIAPFIGMIDENKNNVETHLYTGFRHLNPTTKGYQDFAKKQIEKNHLTSYHNAFSREENKQYVMDLVHRDAKFFAETLQNKGIIMVCGALAMQHDIEKVLEEICQEHLNKSFEEFKANGQFLTDCY</sequence>
<dbReference type="SUPFAM" id="SSF52218">
    <property type="entry name" value="Flavoproteins"/>
    <property type="match status" value="1"/>
</dbReference>
<dbReference type="RefSeq" id="WP_171623797.1">
    <property type="nucleotide sequence ID" value="NZ_JABFOQ010000036.1"/>
</dbReference>
<dbReference type="Pfam" id="PF00175">
    <property type="entry name" value="NAD_binding_1"/>
    <property type="match status" value="1"/>
</dbReference>
<dbReference type="EMBL" id="JABFOQ010000036">
    <property type="protein sequence ID" value="NOJ76506.1"/>
    <property type="molecule type" value="Genomic_DNA"/>
</dbReference>
<dbReference type="PROSITE" id="PS50902">
    <property type="entry name" value="FLAVODOXIN_LIKE"/>
    <property type="match status" value="1"/>
</dbReference>